<feature type="region of interest" description="Disordered" evidence="4">
    <location>
        <begin position="1"/>
        <end position="84"/>
    </location>
</feature>
<feature type="compositionally biased region" description="Basic and acidic residues" evidence="4">
    <location>
        <begin position="125"/>
        <end position="143"/>
    </location>
</feature>
<dbReference type="PROSITE" id="PS50197">
    <property type="entry name" value="BEACH"/>
    <property type="match status" value="1"/>
</dbReference>
<reference evidence="7 8" key="1">
    <citation type="submission" date="2018-04" db="EMBL/GenBank/DDBJ databases">
        <authorList>
            <person name="Zhang X."/>
            <person name="Yuan J."/>
            <person name="Li F."/>
            <person name="Xiang J."/>
        </authorList>
    </citation>
    <scope>NUCLEOTIDE SEQUENCE [LARGE SCALE GENOMIC DNA]</scope>
    <source>
        <tissue evidence="7">Muscle</tissue>
    </source>
</reference>
<dbReference type="InterPro" id="IPR015943">
    <property type="entry name" value="WD40/YVTN_repeat-like_dom_sf"/>
</dbReference>
<reference evidence="7 8" key="2">
    <citation type="submission" date="2019-01" db="EMBL/GenBank/DDBJ databases">
        <title>The decoding of complex shrimp genome reveals the adaptation for benthos swimmer, frequently molting mechanism and breeding impact on genome.</title>
        <authorList>
            <person name="Sun Y."/>
            <person name="Gao Y."/>
            <person name="Yu Y."/>
        </authorList>
    </citation>
    <scope>NUCLEOTIDE SEQUENCE [LARGE SCALE GENOMIC DNA]</scope>
    <source>
        <tissue evidence="7">Muscle</tissue>
    </source>
</reference>
<evidence type="ECO:0000313" key="7">
    <source>
        <dbReference type="EMBL" id="ROT64202.1"/>
    </source>
</evidence>
<dbReference type="PANTHER" id="PTHR13743">
    <property type="entry name" value="BEIGE/BEACH-RELATED"/>
    <property type="match status" value="1"/>
</dbReference>
<feature type="domain" description="BEACH" evidence="5">
    <location>
        <begin position="1016"/>
        <end position="1310"/>
    </location>
</feature>
<dbReference type="SUPFAM" id="SSF50978">
    <property type="entry name" value="WD40 repeat-like"/>
    <property type="match status" value="1"/>
</dbReference>
<evidence type="ECO:0000313" key="8">
    <source>
        <dbReference type="Proteomes" id="UP000283509"/>
    </source>
</evidence>
<evidence type="ECO:0000259" key="5">
    <source>
        <dbReference type="PROSITE" id="PS50197"/>
    </source>
</evidence>
<dbReference type="STRING" id="6689.A0A423SJ37"/>
<evidence type="ECO:0000256" key="1">
    <source>
        <dbReference type="ARBA" id="ARBA00022574"/>
    </source>
</evidence>
<dbReference type="SMART" id="SM00320">
    <property type="entry name" value="WD40"/>
    <property type="match status" value="3"/>
</dbReference>
<dbReference type="FunFam" id="1.10.1540.10:FF:000001">
    <property type="entry name" value="neurobeachin isoform X1"/>
    <property type="match status" value="1"/>
</dbReference>
<dbReference type="InterPro" id="IPR036372">
    <property type="entry name" value="BEACH_dom_sf"/>
</dbReference>
<dbReference type="InterPro" id="IPR050865">
    <property type="entry name" value="BEACH_Domain"/>
</dbReference>
<dbReference type="InterPro" id="IPR011993">
    <property type="entry name" value="PH-like_dom_sf"/>
</dbReference>
<sequence length="1654" mass="184433">MTDVPRPSQESQRQTGDWIVIGTKDSALKPQSVKSSQKKKEPDSPNKSTSPSSEEEENTDVVDSVSNSETASDATMPEVEDQVDGQVIRQIETVLSTVIPVGEVALAKEEEEQDVDDGSCLTKVRTKDREVEVGEEKSEKEAETSDEQSQYSSPDESSRSEETETDDRILSKTTRWTEDVVVGLLEMLEMVLKYSSDTTTRTLLAEALFMDQVLIMCNHPQPIIRCSVFKLFTVILDRCSPEDMVMHLRQNVPLVMAQQLHKHSTISTQLVTAAFSLALGRSFTFEDYAIDSDPSLALPNQVVLFIPLMALLPHSAQDIALCHNSLMVMLDLLHKNTELIIPLIHKAHFVDSLLSTLKKSLHDDNLGINDITGESECEVVVSDITEIFSWIINCLVASPQHKHFMLSLEVLHQLNLLCRGEAAQCGGQASCVGHLRSTEAALLQVALTRIQATASAHLHSIGQDLNNSIREEKTFAVSGSSSLHNIKLFATMAARDDSDSGVGSVLANYTTIPFTHSLHNIADQLFMSQSRSSPSLVLSNAKKDDKHLAHSEIVDRFKVLLQKATDFVFMSAWSSVESVGNEMPSGGAPETFSLFLLELLLSAAATITQRKGTADRTGWESVVWGCQDILRLHLTHLLALVTSPRTHIHTRLRAAQALATHTRIQPVLSYANKANPQLLYKVGIFMHELRYQNENKLDAAAIKCCEMVLQILEDCTVHVLPPPELYPPHGAMKEWSVVIEEKKQWQDEAAKIAALIVDRCTKQDKRLLTKNSHIYESVAGECSRLTRTVVDRQNVERKVVLGGIKHSQCRHVHLTHRWRSLIDLLTHERATWHFPEAYPRSWQLDQTEGPMRVRKRLKRGRLNIQPRYLMPEYRQKLDIENKLAPLEAVLQGSETESAMAVMIERLNVSERIIHMSSASVVSPGMEQRGEILISRTAMYFVGEQVTIDMNQCGSSSEVVSVTWPLDNIREIHIRRFQLQDCALEVFLTTGHSVLLAFTDTQHRNQVIGILSTSDLPNLSSKATLPEVTTQWREGHITNYEYLTQLNKLAGRSFNDLMQYPVFPFILSNYIVEILNLNDPAVYRNLKKPIAVQNKHKEQHYINNYEITRQMSQNAGDGPYHYGSHYSNSGIVLHFLVRLPPFTQLFLRYQDGNFDIPDRTFHAVQTSWRLASCDSTTDFKELIPEFFFLPEIFLNSEGFNFGVRQSGERVHHVHLPPWSGDDPRRFVLVHRAALESPYVTQNLHHWIDLVFGHKQTGRAAVEAINVFHPATYFGYDVESGGDEIGREARKAMIKTYGQTPQQLFSHPHPPVSNAGIAQNPQAPEVLHEVRGLRWGTYAGSPADDRPILALVQLLKTPATYVTSISGTELLLMPPHTHLVTAGVEKGLIWAGTTSAYIVSSHHKDGIIRCRRHKDTLSQPLIAVPPFDKVMWCSSGSGQVWVGLASGQILVYQVSPYHAGGDLKATLPPTTLLAHTAPIMHMYVSDAFSVCVSGGKDGMCVLWDTNRLSYIRSIGSSGVEVSLLAMSETLGDWASVSPLGSAASVLRLYTINGALVDSVVTPAPVTAITFSSAPEGTAVNVIATSLADGIIRLWSVWDLRPVRELRADRARQPIISLHYTRDNHHLCGITETGVLLVWESSLVKTKMPKFITVPAI</sequence>
<feature type="region of interest" description="Disordered" evidence="4">
    <location>
        <begin position="109"/>
        <end position="170"/>
    </location>
</feature>
<name>A0A423SJ37_PENVA</name>
<dbReference type="PROSITE" id="PS51783">
    <property type="entry name" value="PH_BEACH"/>
    <property type="match status" value="1"/>
</dbReference>
<dbReference type="CDD" id="cd01201">
    <property type="entry name" value="PH_BEACH"/>
    <property type="match status" value="1"/>
</dbReference>
<protein>
    <submittedName>
        <fullName evidence="7">Putative lysosomal-trafficking regulator-like</fullName>
    </submittedName>
</protein>
<evidence type="ECO:0000256" key="3">
    <source>
        <dbReference type="PROSITE-ProRule" id="PRU00221"/>
    </source>
</evidence>
<accession>A0A423SJ37</accession>
<evidence type="ECO:0000256" key="2">
    <source>
        <dbReference type="ARBA" id="ARBA00022737"/>
    </source>
</evidence>
<dbReference type="EMBL" id="QCYY01003300">
    <property type="protein sequence ID" value="ROT64202.1"/>
    <property type="molecule type" value="Genomic_DNA"/>
</dbReference>
<comment type="caution">
    <text evidence="7">The sequence shown here is derived from an EMBL/GenBank/DDBJ whole genome shotgun (WGS) entry which is preliminary data.</text>
</comment>
<dbReference type="Gene3D" id="2.130.10.10">
    <property type="entry name" value="YVTN repeat-like/Quinoprotein amine dehydrogenase"/>
    <property type="match status" value="1"/>
</dbReference>
<gene>
    <name evidence="7" type="ORF">C7M84_017876</name>
</gene>
<dbReference type="Pfam" id="PF02138">
    <property type="entry name" value="Beach"/>
    <property type="match status" value="1"/>
</dbReference>
<dbReference type="SMART" id="SM01026">
    <property type="entry name" value="Beach"/>
    <property type="match status" value="1"/>
</dbReference>
<feature type="repeat" description="WD" evidence="3">
    <location>
        <begin position="1470"/>
        <end position="1511"/>
    </location>
</feature>
<dbReference type="Pfam" id="PF14844">
    <property type="entry name" value="PH_BEACH"/>
    <property type="match status" value="1"/>
</dbReference>
<dbReference type="PANTHER" id="PTHR13743:SF86">
    <property type="entry name" value="LYSOSOMAL-TRAFFICKING REGULATOR"/>
    <property type="match status" value="1"/>
</dbReference>
<dbReference type="OrthoDB" id="26681at2759"/>
<proteinExistence type="predicted"/>
<dbReference type="Gene3D" id="2.30.29.30">
    <property type="entry name" value="Pleckstrin-homology domain (PH domain)/Phosphotyrosine-binding domain (PTB)"/>
    <property type="match status" value="1"/>
</dbReference>
<keyword evidence="8" id="KW-1185">Reference proteome</keyword>
<dbReference type="Gene3D" id="1.10.1540.10">
    <property type="entry name" value="BEACH domain"/>
    <property type="match status" value="1"/>
</dbReference>
<dbReference type="PROSITE" id="PS50082">
    <property type="entry name" value="WD_REPEATS_2"/>
    <property type="match status" value="1"/>
</dbReference>
<dbReference type="SUPFAM" id="SSF50729">
    <property type="entry name" value="PH domain-like"/>
    <property type="match status" value="1"/>
</dbReference>
<keyword evidence="1 3" id="KW-0853">WD repeat</keyword>
<feature type="compositionally biased region" description="Basic and acidic residues" evidence="4">
    <location>
        <begin position="156"/>
        <end position="170"/>
    </location>
</feature>
<dbReference type="InterPro" id="IPR016024">
    <property type="entry name" value="ARM-type_fold"/>
</dbReference>
<feature type="domain" description="BEACH-type PH" evidence="6">
    <location>
        <begin position="907"/>
        <end position="1011"/>
    </location>
</feature>
<keyword evidence="2" id="KW-0677">Repeat</keyword>
<evidence type="ECO:0000256" key="4">
    <source>
        <dbReference type="SAM" id="MobiDB-lite"/>
    </source>
</evidence>
<dbReference type="SUPFAM" id="SSF81837">
    <property type="entry name" value="BEACH domain"/>
    <property type="match status" value="1"/>
</dbReference>
<dbReference type="InterPro" id="IPR000409">
    <property type="entry name" value="BEACH_dom"/>
</dbReference>
<dbReference type="InterPro" id="IPR023362">
    <property type="entry name" value="PH-BEACH_dom"/>
</dbReference>
<dbReference type="SUPFAM" id="SSF48371">
    <property type="entry name" value="ARM repeat"/>
    <property type="match status" value="1"/>
</dbReference>
<feature type="compositionally biased region" description="Polar residues" evidence="4">
    <location>
        <begin position="64"/>
        <end position="73"/>
    </location>
</feature>
<organism evidence="7 8">
    <name type="scientific">Penaeus vannamei</name>
    <name type="common">Whiteleg shrimp</name>
    <name type="synonym">Litopenaeus vannamei</name>
    <dbReference type="NCBI Taxonomy" id="6689"/>
    <lineage>
        <taxon>Eukaryota</taxon>
        <taxon>Metazoa</taxon>
        <taxon>Ecdysozoa</taxon>
        <taxon>Arthropoda</taxon>
        <taxon>Crustacea</taxon>
        <taxon>Multicrustacea</taxon>
        <taxon>Malacostraca</taxon>
        <taxon>Eumalacostraca</taxon>
        <taxon>Eucarida</taxon>
        <taxon>Decapoda</taxon>
        <taxon>Dendrobranchiata</taxon>
        <taxon>Penaeoidea</taxon>
        <taxon>Penaeidae</taxon>
        <taxon>Penaeus</taxon>
    </lineage>
</organism>
<evidence type="ECO:0000259" key="6">
    <source>
        <dbReference type="PROSITE" id="PS51783"/>
    </source>
</evidence>
<dbReference type="InterPro" id="IPR036322">
    <property type="entry name" value="WD40_repeat_dom_sf"/>
</dbReference>
<dbReference type="CDD" id="cd06071">
    <property type="entry name" value="Beach"/>
    <property type="match status" value="1"/>
</dbReference>
<dbReference type="InterPro" id="IPR001680">
    <property type="entry name" value="WD40_rpt"/>
</dbReference>
<dbReference type="Proteomes" id="UP000283509">
    <property type="component" value="Unassembled WGS sequence"/>
</dbReference>